<reference evidence="3" key="1">
    <citation type="submission" date="2021-03" db="EMBL/GenBank/DDBJ databases">
        <title>Plesiomonas shigelloides zfcc0051, isolated from zebrafish feces.</title>
        <authorList>
            <person name="Vanderhoek Z."/>
            <person name="Gaulke C."/>
        </authorList>
    </citation>
    <scope>NUCLEOTIDE SEQUENCE</scope>
    <source>
        <strain evidence="3">Zfcc0051</strain>
    </source>
</reference>
<dbReference type="EMBL" id="JAFNAA010000008">
    <property type="protein sequence ID" value="MBO1108328.1"/>
    <property type="molecule type" value="Genomic_DNA"/>
</dbReference>
<dbReference type="InterPro" id="IPR049586">
    <property type="entry name" value="YciY"/>
</dbReference>
<evidence type="ECO:0000256" key="1">
    <source>
        <dbReference type="ARBA" id="ARBA00043959"/>
    </source>
</evidence>
<organism evidence="3 4">
    <name type="scientific">Plesiomonas shigelloides</name>
    <name type="common">Aeromonas shigelloides</name>
    <dbReference type="NCBI Taxonomy" id="703"/>
    <lineage>
        <taxon>Bacteria</taxon>
        <taxon>Pseudomonadati</taxon>
        <taxon>Pseudomonadota</taxon>
        <taxon>Gammaproteobacteria</taxon>
        <taxon>Enterobacterales</taxon>
        <taxon>Enterobacteriaceae</taxon>
        <taxon>Plesiomonas</taxon>
    </lineage>
</organism>
<dbReference type="RefSeq" id="WP_010861912.1">
    <property type="nucleotide sequence ID" value="NZ_CP027852.1"/>
</dbReference>
<dbReference type="AlphaFoldDB" id="A0A1A9AX15"/>
<name>A0A1A9AX15_PLESH</name>
<dbReference type="Proteomes" id="UP000664658">
    <property type="component" value="Unassembled WGS sequence"/>
</dbReference>
<evidence type="ECO:0000256" key="2">
    <source>
        <dbReference type="ARBA" id="ARBA00044192"/>
    </source>
</evidence>
<protein>
    <recommendedName>
        <fullName evidence="2">Uncharacterized protein YciY</fullName>
    </recommendedName>
</protein>
<comment type="similarity">
    <text evidence="1">Belongs to the YciY family.</text>
</comment>
<gene>
    <name evidence="3" type="ORF">J2R62_08850</name>
</gene>
<comment type="caution">
    <text evidence="3">The sequence shown here is derived from an EMBL/GenBank/DDBJ whole genome shotgun (WGS) entry which is preliminary data.</text>
</comment>
<accession>A0A1A9AX15</accession>
<evidence type="ECO:0000313" key="4">
    <source>
        <dbReference type="Proteomes" id="UP000664658"/>
    </source>
</evidence>
<dbReference type="Pfam" id="PF26518">
    <property type="entry name" value="YciY"/>
    <property type="match status" value="1"/>
</dbReference>
<proteinExistence type="inferred from homology"/>
<dbReference type="KEGG" id="pshi:SAMEA2665130_1148"/>
<sequence>MRKSRTATVRWRLLRRVRLHQRKNDIHARRYRHIYRLRRESHLQYHASLVYYVIQRGLPRYHQCGRFLN</sequence>
<evidence type="ECO:0000313" key="3">
    <source>
        <dbReference type="EMBL" id="MBO1108328.1"/>
    </source>
</evidence>
<dbReference type="GeneID" id="69706006"/>